<keyword evidence="2" id="KW-0614">Plasmid</keyword>
<dbReference type="PANTHER" id="PTHR43433">
    <property type="entry name" value="HYDROLASE, ALPHA/BETA FOLD FAMILY PROTEIN"/>
    <property type="match status" value="1"/>
</dbReference>
<feature type="domain" description="AB hydrolase-1" evidence="1">
    <location>
        <begin position="22"/>
        <end position="242"/>
    </location>
</feature>
<organism evidence="2 3">
    <name type="scientific">Salipiger profundus</name>
    <dbReference type="NCBI Taxonomy" id="1229727"/>
    <lineage>
        <taxon>Bacteria</taxon>
        <taxon>Pseudomonadati</taxon>
        <taxon>Pseudomonadota</taxon>
        <taxon>Alphaproteobacteria</taxon>
        <taxon>Rhodobacterales</taxon>
        <taxon>Roseobacteraceae</taxon>
        <taxon>Salipiger</taxon>
    </lineage>
</organism>
<dbReference type="NCBIfam" id="TIGR02427">
    <property type="entry name" value="protocat_pcaD"/>
    <property type="match status" value="1"/>
</dbReference>
<keyword evidence="3" id="KW-1185">Reference proteome</keyword>
<sequence length="260" mass="28026">MQALKRDWGTTHLRATDGEGVALVFINSLGTDLRMWDDVVALLPAGWSNLRMDKRGHGLSSTAPRGYGIPELAEDVLAAMDHIGLAQAVIVGCSIGGLIAQHIALMAPDRVIGLVLSNTAPMLGNADSWLSRIEGVRTNGMAAMADGILQRWFGPDMLATLETDLWRALLTRTDTEGYIATCAAIAGTDITDRLREITQPALVIGGYHDQATPPDVVEKLAAALPRSDLVMFDRSGHLPAVEQPKVFAHTLMNFVERIIP</sequence>
<dbReference type="InterPro" id="IPR029058">
    <property type="entry name" value="AB_hydrolase_fold"/>
</dbReference>
<dbReference type="InterPro" id="IPR026968">
    <property type="entry name" value="PcaD/CatD"/>
</dbReference>
<accession>A0A1U7DEC8</accession>
<dbReference type="InterPro" id="IPR050471">
    <property type="entry name" value="AB_hydrolase"/>
</dbReference>
<dbReference type="Pfam" id="PF00561">
    <property type="entry name" value="Abhydrolase_1"/>
    <property type="match status" value="1"/>
</dbReference>
<dbReference type="AlphaFoldDB" id="A0A1U7DEC8"/>
<gene>
    <name evidence="2" type="ORF">Ga0080559_TMP5089</name>
</gene>
<dbReference type="SUPFAM" id="SSF53474">
    <property type="entry name" value="alpha/beta-Hydrolases"/>
    <property type="match status" value="1"/>
</dbReference>
<dbReference type="Gene3D" id="3.40.50.1820">
    <property type="entry name" value="alpha/beta hydrolase"/>
    <property type="match status" value="1"/>
</dbReference>
<name>A0A1U7DEC8_9RHOB</name>
<dbReference type="EC" id="3.1.1.24" evidence="2"/>
<protein>
    <submittedName>
        <fullName evidence="2">3-oxoadipate enol-lactonase</fullName>
        <ecNumber evidence="2">3.1.1.24</ecNumber>
    </submittedName>
</protein>
<proteinExistence type="predicted"/>
<dbReference type="PANTHER" id="PTHR43433:SF5">
    <property type="entry name" value="AB HYDROLASE-1 DOMAIN-CONTAINING PROTEIN"/>
    <property type="match status" value="1"/>
</dbReference>
<dbReference type="GO" id="GO:0042952">
    <property type="term" value="P:beta-ketoadipate pathway"/>
    <property type="evidence" value="ECO:0007669"/>
    <property type="project" value="InterPro"/>
</dbReference>
<evidence type="ECO:0000313" key="2">
    <source>
        <dbReference type="EMBL" id="APX26426.1"/>
    </source>
</evidence>
<dbReference type="InterPro" id="IPR000073">
    <property type="entry name" value="AB_hydrolase_1"/>
</dbReference>
<dbReference type="RefSeq" id="WP_076626052.1">
    <property type="nucleotide sequence ID" value="NZ_BMEW01000019.1"/>
</dbReference>
<geneLocation type="plasmid" evidence="3">
    <name>ptpro7</name>
</geneLocation>
<dbReference type="PRINTS" id="PR00111">
    <property type="entry name" value="ABHYDROLASE"/>
</dbReference>
<evidence type="ECO:0000313" key="3">
    <source>
        <dbReference type="Proteomes" id="UP000186559"/>
    </source>
</evidence>
<dbReference type="EMBL" id="CP014803">
    <property type="protein sequence ID" value="APX26426.1"/>
    <property type="molecule type" value="Genomic_DNA"/>
</dbReference>
<keyword evidence="2" id="KW-0378">Hydrolase</keyword>
<dbReference type="KEGG" id="tpro:Ga0080559_TMP5089"/>
<evidence type="ECO:0000259" key="1">
    <source>
        <dbReference type="Pfam" id="PF00561"/>
    </source>
</evidence>
<dbReference type="GO" id="GO:0047570">
    <property type="term" value="F:3-oxoadipate enol-lactonase activity"/>
    <property type="evidence" value="ECO:0007669"/>
    <property type="project" value="UniProtKB-EC"/>
</dbReference>
<dbReference type="Proteomes" id="UP000186559">
    <property type="component" value="Plasmid pTPRO7"/>
</dbReference>
<reference evidence="2 3" key="1">
    <citation type="submission" date="2016-03" db="EMBL/GenBank/DDBJ databases">
        <title>Deep-sea bacteria in the southern Pacific.</title>
        <authorList>
            <person name="Tang K."/>
        </authorList>
    </citation>
    <scope>NUCLEOTIDE SEQUENCE [LARGE SCALE GENOMIC DNA]</scope>
    <source>
        <strain evidence="2 3">JLT2016</strain>
        <plasmid evidence="3">Plasmid ptpro7</plasmid>
    </source>
</reference>